<proteinExistence type="predicted"/>
<protein>
    <submittedName>
        <fullName evidence="2">Uncharacterized protein</fullName>
    </submittedName>
</protein>
<evidence type="ECO:0000313" key="2">
    <source>
        <dbReference type="EMBL" id="QKW47757.1"/>
    </source>
</evidence>
<gene>
    <name evidence="2" type="ORF">HUT09_34835</name>
</gene>
<evidence type="ECO:0000256" key="1">
    <source>
        <dbReference type="SAM" id="MobiDB-lite"/>
    </source>
</evidence>
<accession>A0A7H8MZT4</accession>
<keyword evidence="2" id="KW-0614">Plasmid</keyword>
<name>A0A7H8MZT4_STRMI</name>
<sequence>MQINGAVQQRGHVLLVAGDTAGRRRTIQIEPSANLAALSLIPVPVLLGSDLPTDTTYLDGVRDQNALLVKLRRAAATRGPLLVYLSGRLTVDRRSHQLYLALSGTTPSTARYTALPWEWLGIELRQRPAGLTTVLLDLAADKGAWPLLQDYGSLPAPSSIEVYGTVAPPGFPGPDSSHVSAYTRAWIEQLRSNPQRPTSSRLHAMAVSAAALPPGTLVVPAAPELTAVPGLEQEQNARPLSTVQRVASGDTAFISELRERSAQQPATREAPPRAPAPDRPAVRPDDHQYPAHASSVPLPRAEPVRPAHPAPKQAAVQTPIPVQHPGPDAHSNPVPQQQDPRPYVYALAREGRFTDATLLAQAWETHTLQTLGIDSPHATQWIEIRADLAKQAGNYVLATQLWISAGRTRLAHQSPDAHEVLTTAQSAHYCWTQITDTSKARECGPELVALLRALPSLDRRHLSVAQQRMEHLHNTPTRR</sequence>
<feature type="region of interest" description="Disordered" evidence="1">
    <location>
        <begin position="258"/>
        <end position="339"/>
    </location>
</feature>
<dbReference type="RefSeq" id="WP_176145651.1">
    <property type="nucleotide sequence ID" value="NZ_CP054927.1"/>
</dbReference>
<evidence type="ECO:0000313" key="3">
    <source>
        <dbReference type="Proteomes" id="UP000509345"/>
    </source>
</evidence>
<reference evidence="2 3" key="1">
    <citation type="submission" date="2020-06" db="EMBL/GenBank/DDBJ databases">
        <title>Genome mining for natural products.</title>
        <authorList>
            <person name="Zhang B."/>
            <person name="Shi J."/>
            <person name="Ge H."/>
        </authorList>
    </citation>
    <scope>NUCLEOTIDE SEQUENCE [LARGE SCALE GENOMIC DNA]</scope>
    <source>
        <strain evidence="2 3">NA06532</strain>
        <plasmid evidence="2 3">unnamed1</plasmid>
    </source>
</reference>
<geneLocation type="plasmid" evidence="2 3">
    <name>unnamed1</name>
</geneLocation>
<dbReference type="Proteomes" id="UP000509345">
    <property type="component" value="Plasmid unnamed1"/>
</dbReference>
<feature type="compositionally biased region" description="Basic and acidic residues" evidence="1">
    <location>
        <begin position="280"/>
        <end position="289"/>
    </location>
</feature>
<organism evidence="2 3">
    <name type="scientific">Streptomyces microflavus</name>
    <name type="common">Streptomyces lipmanii</name>
    <dbReference type="NCBI Taxonomy" id="1919"/>
    <lineage>
        <taxon>Bacteria</taxon>
        <taxon>Bacillati</taxon>
        <taxon>Actinomycetota</taxon>
        <taxon>Actinomycetes</taxon>
        <taxon>Kitasatosporales</taxon>
        <taxon>Streptomycetaceae</taxon>
        <taxon>Streptomyces</taxon>
    </lineage>
</organism>
<dbReference type="EMBL" id="CP054927">
    <property type="protein sequence ID" value="QKW47757.1"/>
    <property type="molecule type" value="Genomic_DNA"/>
</dbReference>
<dbReference type="GeneID" id="87636453"/>
<dbReference type="AlphaFoldDB" id="A0A7H8MZT4"/>